<accession>A0A5C7EIF2</accession>
<dbReference type="OrthoDB" id="9958279at2"/>
<comment type="caution">
    <text evidence="1">The sequence shown here is derived from an EMBL/GenBank/DDBJ whole genome shotgun (WGS) entry which is preliminary data.</text>
</comment>
<dbReference type="EMBL" id="VPFL01000016">
    <property type="protein sequence ID" value="TXF11160.1"/>
    <property type="molecule type" value="Genomic_DNA"/>
</dbReference>
<dbReference type="Proteomes" id="UP000321201">
    <property type="component" value="Unassembled WGS sequence"/>
</dbReference>
<reference evidence="1 2" key="1">
    <citation type="submission" date="2019-08" db="EMBL/GenBank/DDBJ databases">
        <title>Pelomicrobium methylotrophicum gen. nov., sp. nov. a moderately thermophilic, facultatively anaerobic, lithoautotrophic and methylotrophic bacterium isolated from a terrestrial mud volcano.</title>
        <authorList>
            <person name="Slobodkina G.B."/>
            <person name="Merkel A.Y."/>
            <person name="Slobodkin A.I."/>
        </authorList>
    </citation>
    <scope>NUCLEOTIDE SEQUENCE [LARGE SCALE GENOMIC DNA]</scope>
    <source>
        <strain evidence="1 2">SM250</strain>
    </source>
</reference>
<gene>
    <name evidence="1" type="ORF">FR698_11635</name>
</gene>
<protein>
    <submittedName>
        <fullName evidence="1">Uncharacterized protein</fullName>
    </submittedName>
</protein>
<dbReference type="AlphaFoldDB" id="A0A5C7EIF2"/>
<organism evidence="1 2">
    <name type="scientific">Pelomicrobium methylotrophicum</name>
    <dbReference type="NCBI Taxonomy" id="2602750"/>
    <lineage>
        <taxon>Bacteria</taxon>
        <taxon>Pseudomonadati</taxon>
        <taxon>Pseudomonadota</taxon>
        <taxon>Hydrogenophilia</taxon>
        <taxon>Hydrogenophilia incertae sedis</taxon>
        <taxon>Pelomicrobium</taxon>
    </lineage>
</organism>
<dbReference type="InParanoid" id="A0A5C7EIF2"/>
<sequence length="62" mass="7349">MGVLFDMAAFFRWLKEASGSELAERHEILIAFIQKARTENAREEAQYLLRKIEEEMLARMMK</sequence>
<dbReference type="RefSeq" id="WP_147800371.1">
    <property type="nucleotide sequence ID" value="NZ_VPFL01000016.1"/>
</dbReference>
<proteinExistence type="predicted"/>
<keyword evidence="2" id="KW-1185">Reference proteome</keyword>
<evidence type="ECO:0000313" key="1">
    <source>
        <dbReference type="EMBL" id="TXF11160.1"/>
    </source>
</evidence>
<evidence type="ECO:0000313" key="2">
    <source>
        <dbReference type="Proteomes" id="UP000321201"/>
    </source>
</evidence>
<name>A0A5C7EIF2_9PROT</name>